<gene>
    <name evidence="2" type="ORF">FM111_04630</name>
</gene>
<proteinExistence type="predicted"/>
<sequence>MSTEDDHAPAAEPADAVPGETPVQRALRLKKAAIDARPKPPRGGRFQREQAARIKSGASRPWMSK</sequence>
<protein>
    <submittedName>
        <fullName evidence="2">Uncharacterized protein</fullName>
    </submittedName>
</protein>
<dbReference type="OrthoDB" id="7190912at2"/>
<reference evidence="2 3" key="1">
    <citation type="submission" date="2017-02" db="EMBL/GenBank/DDBJ databases">
        <authorList>
            <person name="Peterson S.W."/>
        </authorList>
    </citation>
    <scope>NUCLEOTIDE SEQUENCE [LARGE SCALE GENOMIC DNA]</scope>
    <source>
        <strain evidence="2 3">3F5N</strain>
    </source>
</reference>
<feature type="compositionally biased region" description="Low complexity" evidence="1">
    <location>
        <begin position="10"/>
        <end position="20"/>
    </location>
</feature>
<dbReference type="Proteomes" id="UP000195766">
    <property type="component" value="Unassembled WGS sequence"/>
</dbReference>
<dbReference type="RefSeq" id="WP_087139572.1">
    <property type="nucleotide sequence ID" value="NZ_FUIE01000023.1"/>
</dbReference>
<organism evidence="2 3">
    <name type="scientific">Brevundimonas diminuta 3F5N</name>
    <dbReference type="NCBI Taxonomy" id="1255603"/>
    <lineage>
        <taxon>Bacteria</taxon>
        <taxon>Pseudomonadati</taxon>
        <taxon>Pseudomonadota</taxon>
        <taxon>Alphaproteobacteria</taxon>
        <taxon>Caulobacterales</taxon>
        <taxon>Caulobacteraceae</taxon>
        <taxon>Brevundimonas</taxon>
    </lineage>
</organism>
<evidence type="ECO:0000313" key="3">
    <source>
        <dbReference type="Proteomes" id="UP000195766"/>
    </source>
</evidence>
<dbReference type="AlphaFoldDB" id="A0A1R4FG78"/>
<accession>A0A1R4FG78</accession>
<evidence type="ECO:0000256" key="1">
    <source>
        <dbReference type="SAM" id="MobiDB-lite"/>
    </source>
</evidence>
<dbReference type="EMBL" id="FUIE01000023">
    <property type="protein sequence ID" value="SJM54990.1"/>
    <property type="molecule type" value="Genomic_DNA"/>
</dbReference>
<evidence type="ECO:0000313" key="2">
    <source>
        <dbReference type="EMBL" id="SJM54990.1"/>
    </source>
</evidence>
<name>A0A1R4FG78_BREDI</name>
<feature type="region of interest" description="Disordered" evidence="1">
    <location>
        <begin position="1"/>
        <end position="65"/>
    </location>
</feature>